<protein>
    <submittedName>
        <fullName evidence="2">Uncharacterized protein</fullName>
    </submittedName>
</protein>
<dbReference type="AlphaFoldDB" id="A0A0W0VZG0"/>
<dbReference type="EMBL" id="LNYI01000004">
    <property type="protein sequence ID" value="KTD25409.1"/>
    <property type="molecule type" value="Genomic_DNA"/>
</dbReference>
<comment type="caution">
    <text evidence="2">The sequence shown here is derived from an EMBL/GenBank/DDBJ whole genome shotgun (WGS) entry which is preliminary data.</text>
</comment>
<proteinExistence type="predicted"/>
<name>A0A0W0VZG0_9GAMM</name>
<dbReference type="eggNOG" id="ENOG502ZZW8">
    <property type="taxonomic scope" value="Bacteria"/>
</dbReference>
<gene>
    <name evidence="2" type="ORF">Llan_0155</name>
</gene>
<evidence type="ECO:0000313" key="3">
    <source>
        <dbReference type="Proteomes" id="UP000054869"/>
    </source>
</evidence>
<keyword evidence="1" id="KW-1133">Transmembrane helix</keyword>
<keyword evidence="1" id="KW-0472">Membrane</keyword>
<dbReference type="Proteomes" id="UP000054869">
    <property type="component" value="Unassembled WGS sequence"/>
</dbReference>
<keyword evidence="3" id="KW-1185">Reference proteome</keyword>
<evidence type="ECO:0000256" key="1">
    <source>
        <dbReference type="SAM" id="Phobius"/>
    </source>
</evidence>
<reference evidence="2 3" key="1">
    <citation type="submission" date="2015-11" db="EMBL/GenBank/DDBJ databases">
        <title>Genomic analysis of 38 Legionella species identifies large and diverse effector repertoires.</title>
        <authorList>
            <person name="Burstein D."/>
            <person name="Amaro F."/>
            <person name="Zusman T."/>
            <person name="Lifshitz Z."/>
            <person name="Cohen O."/>
            <person name="Gilbert J.A."/>
            <person name="Pupko T."/>
            <person name="Shuman H.A."/>
            <person name="Segal G."/>
        </authorList>
    </citation>
    <scope>NUCLEOTIDE SEQUENCE [LARGE SCALE GENOMIC DNA]</scope>
    <source>
        <strain evidence="2 3">ATCC 49751</strain>
    </source>
</reference>
<dbReference type="STRING" id="45067.Llan_0155"/>
<evidence type="ECO:0000313" key="2">
    <source>
        <dbReference type="EMBL" id="KTD25409.1"/>
    </source>
</evidence>
<dbReference type="PATRIC" id="fig|45067.4.peg.160"/>
<keyword evidence="1" id="KW-0812">Transmembrane</keyword>
<dbReference type="RefSeq" id="WP_028374359.1">
    <property type="nucleotide sequence ID" value="NZ_CAAAJD010000007.1"/>
</dbReference>
<organism evidence="2 3">
    <name type="scientific">Legionella lansingensis</name>
    <dbReference type="NCBI Taxonomy" id="45067"/>
    <lineage>
        <taxon>Bacteria</taxon>
        <taxon>Pseudomonadati</taxon>
        <taxon>Pseudomonadota</taxon>
        <taxon>Gammaproteobacteria</taxon>
        <taxon>Legionellales</taxon>
        <taxon>Legionellaceae</taxon>
        <taxon>Legionella</taxon>
    </lineage>
</organism>
<accession>A0A0W0VZG0</accession>
<dbReference type="OrthoDB" id="5650426at2"/>
<feature type="transmembrane region" description="Helical" evidence="1">
    <location>
        <begin position="12"/>
        <end position="30"/>
    </location>
</feature>
<sequence>MESFENLVYAHPYFTMLVFTCIGFLLRSIMRINLKAIKMNIEDLELALEDEDVERAKYFLQRLKSGFGF</sequence>